<gene>
    <name evidence="1" type="ORF">M3N55_08615</name>
</gene>
<evidence type="ECO:0000313" key="1">
    <source>
        <dbReference type="EMBL" id="MCL1628792.1"/>
    </source>
</evidence>
<name>A0ABT0M1Q4_9RHOB</name>
<protein>
    <submittedName>
        <fullName evidence="1">Uncharacterized protein</fullName>
    </submittedName>
</protein>
<dbReference type="Proteomes" id="UP001202550">
    <property type="component" value="Unassembled WGS sequence"/>
</dbReference>
<organism evidence="1 2">
    <name type="scientific">Roseinatronobacter domitianus</name>
    <dbReference type="NCBI Taxonomy" id="2940293"/>
    <lineage>
        <taxon>Bacteria</taxon>
        <taxon>Pseudomonadati</taxon>
        <taxon>Pseudomonadota</taxon>
        <taxon>Alphaproteobacteria</taxon>
        <taxon>Rhodobacterales</taxon>
        <taxon>Paracoccaceae</taxon>
        <taxon>Roseinatronobacter</taxon>
    </lineage>
</organism>
<proteinExistence type="predicted"/>
<comment type="caution">
    <text evidence="1">The sequence shown here is derived from an EMBL/GenBank/DDBJ whole genome shotgun (WGS) entry which is preliminary data.</text>
</comment>
<keyword evidence="2" id="KW-1185">Reference proteome</keyword>
<evidence type="ECO:0000313" key="2">
    <source>
        <dbReference type="Proteomes" id="UP001202550"/>
    </source>
</evidence>
<dbReference type="EMBL" id="JALZWP010000007">
    <property type="protein sequence ID" value="MCL1628792.1"/>
    <property type="molecule type" value="Genomic_DNA"/>
</dbReference>
<reference evidence="1 2" key="1">
    <citation type="submission" date="2022-05" db="EMBL/GenBank/DDBJ databases">
        <title>Seasonal and diel survey of microbial diversity of the Tyrrhenian coast.</title>
        <authorList>
            <person name="Gattoni G."/>
            <person name="Corral P."/>
        </authorList>
    </citation>
    <scope>NUCLEOTIDE SEQUENCE [LARGE SCALE GENOMIC DNA]</scope>
    <source>
        <strain evidence="1 2">V10</strain>
    </source>
</reference>
<accession>A0ABT0M1Q4</accession>
<sequence length="59" mass="6425">MNAVEADDNSVGHSLSTMGAGAQLDIMSLQRDELMSRGLYPISGVMTYEEAHALYTQTF</sequence>
<dbReference type="RefSeq" id="WP_249058124.1">
    <property type="nucleotide sequence ID" value="NZ_JALZWP010000007.1"/>
</dbReference>